<feature type="binding site" evidence="5 7">
    <location>
        <position position="16"/>
    </location>
    <ligand>
        <name>Zn(2+)</name>
        <dbReference type="ChEBI" id="CHEBI:29105"/>
    </ligand>
</feature>
<evidence type="ECO:0000259" key="9">
    <source>
        <dbReference type="Pfam" id="PF24827"/>
    </source>
</evidence>
<comment type="caution">
    <text evidence="10">The sequence shown here is derived from an EMBL/GenBank/DDBJ whole genome shotgun (WGS) entry which is preliminary data.</text>
</comment>
<evidence type="ECO:0000313" key="11">
    <source>
        <dbReference type="Proteomes" id="UP000186391"/>
    </source>
</evidence>
<dbReference type="Proteomes" id="UP000186391">
    <property type="component" value="Unassembled WGS sequence"/>
</dbReference>
<dbReference type="RefSeq" id="WP_073554901.1">
    <property type="nucleotide sequence ID" value="NZ_MRCA01000001.1"/>
</dbReference>
<keyword evidence="3 5" id="KW-0378">Hydrolase</keyword>
<keyword evidence="11" id="KW-1185">Reference proteome</keyword>
<comment type="similarity">
    <text evidence="1 5">Belongs to the AspA/AstE family. Aspartoacylase subfamily.</text>
</comment>
<feature type="binding site" evidence="5">
    <location>
        <position position="58"/>
    </location>
    <ligand>
        <name>substrate</name>
    </ligand>
</feature>
<dbReference type="InterPro" id="IPR050178">
    <property type="entry name" value="AspA/AstE_fam"/>
</dbReference>
<evidence type="ECO:0000256" key="2">
    <source>
        <dbReference type="ARBA" id="ARBA00022723"/>
    </source>
</evidence>
<protein>
    <recommendedName>
        <fullName evidence="5">Probable aspartoacylase</fullName>
        <ecNumber evidence="5">3.5.1.15</ecNumber>
    </recommendedName>
</protein>
<feature type="binding site" evidence="5">
    <location>
        <position position="163"/>
    </location>
    <ligand>
        <name>substrate</name>
    </ligand>
</feature>
<dbReference type="GO" id="GO:0016788">
    <property type="term" value="F:hydrolase activity, acting on ester bonds"/>
    <property type="evidence" value="ECO:0007669"/>
    <property type="project" value="InterPro"/>
</dbReference>
<dbReference type="GO" id="GO:0008270">
    <property type="term" value="F:zinc ion binding"/>
    <property type="evidence" value="ECO:0007669"/>
    <property type="project" value="UniProtKB-UniRule"/>
</dbReference>
<dbReference type="InterPro" id="IPR016708">
    <property type="entry name" value="Aspartoacylase"/>
</dbReference>
<evidence type="ECO:0000256" key="1">
    <source>
        <dbReference type="ARBA" id="ARBA00006173"/>
    </source>
</evidence>
<dbReference type="GO" id="GO:0019807">
    <property type="term" value="F:aspartoacylase activity"/>
    <property type="evidence" value="ECO:0007669"/>
    <property type="project" value="UniProtKB-UniRule"/>
</dbReference>
<feature type="binding site" evidence="5 7">
    <location>
        <position position="105"/>
    </location>
    <ligand>
        <name>Zn(2+)</name>
        <dbReference type="ChEBI" id="CHEBI:29105"/>
    </ligand>
</feature>
<dbReference type="Pfam" id="PF04952">
    <property type="entry name" value="AstE_AspA_hybrid"/>
    <property type="match status" value="1"/>
</dbReference>
<evidence type="ECO:0000256" key="5">
    <source>
        <dbReference type="HAMAP-Rule" id="MF_00704"/>
    </source>
</evidence>
<name>A0A1U7H5W3_9CYAN</name>
<feature type="domain" description="AstE/AspA barrel-sandwich hybrid" evidence="8">
    <location>
        <begin position="206"/>
        <end position="282"/>
    </location>
</feature>
<dbReference type="OrthoDB" id="531770at2"/>
<comment type="cofactor">
    <cofactor evidence="5 7">
        <name>Zn(2+)</name>
        <dbReference type="ChEBI" id="CHEBI:29105"/>
    </cofactor>
    <text evidence="5 7">Binds 1 zinc ion per subunit.</text>
</comment>
<evidence type="ECO:0000256" key="6">
    <source>
        <dbReference type="PIRSR" id="PIRSR018001-1"/>
    </source>
</evidence>
<dbReference type="EMBL" id="MRCA01000001">
    <property type="protein sequence ID" value="OKH16665.1"/>
    <property type="molecule type" value="Genomic_DNA"/>
</dbReference>
<gene>
    <name evidence="10" type="ORF">NIES592_03295</name>
</gene>
<feature type="active site" description="Proton donor/acceptor" evidence="6">
    <location>
        <position position="163"/>
    </location>
</feature>
<organism evidence="10 11">
    <name type="scientific">Fischerella major NIES-592</name>
    <dbReference type="NCBI Taxonomy" id="210994"/>
    <lineage>
        <taxon>Bacteria</taxon>
        <taxon>Bacillati</taxon>
        <taxon>Cyanobacteriota</taxon>
        <taxon>Cyanophyceae</taxon>
        <taxon>Nostocales</taxon>
        <taxon>Hapalosiphonaceae</taxon>
        <taxon>Fischerella</taxon>
    </lineage>
</organism>
<sequence length="295" mass="33730">MPHKLIKKVAIVGGTHGNELTGVYLIKKFQKFPHLIERQNFNTLTLLANPKAVEVCRRYIDTDLNRCFQPEDLQNPKLINYEQMRAKQIAQYLHQEKVDLIIDLHSSTAHMGVTIILNNDNCFLLRLAGYLSTVNPLVKILQYSQKQKPSYLRSLCELGLAIEVGPVPQGVLNGYLFLQTELVLSQILDYIQNNNQGIKQPMYNSFFIYKQLETIDYPRDEQGELKAMIAPQIKDYEPLYPNSPIFLGFDGQEISYQGNSTCYPVFVAEAAYLEKQIAMCLTIQQQVTLSDDFGE</sequence>
<feature type="binding site" evidence="5">
    <location>
        <position position="272"/>
    </location>
    <ligand>
        <name>substrate</name>
    </ligand>
</feature>
<evidence type="ECO:0000256" key="4">
    <source>
        <dbReference type="ARBA" id="ARBA00022833"/>
    </source>
</evidence>
<feature type="domain" description="Succinylglutamate desuccinylase/Aspartoacylase catalytic" evidence="9">
    <location>
        <begin position="7"/>
        <end position="191"/>
    </location>
</feature>
<dbReference type="InterPro" id="IPR007036">
    <property type="entry name" value="Aste_AspA_hybrid_dom"/>
</dbReference>
<evidence type="ECO:0000313" key="10">
    <source>
        <dbReference type="EMBL" id="OKH16665.1"/>
    </source>
</evidence>
<dbReference type="PANTHER" id="PTHR15162:SF7">
    <property type="entry name" value="SUCCINYLGLUTAMATE DESUCCINYLASE"/>
    <property type="match status" value="1"/>
</dbReference>
<dbReference type="AlphaFoldDB" id="A0A1U7H5W3"/>
<dbReference type="GO" id="GO:0005829">
    <property type="term" value="C:cytosol"/>
    <property type="evidence" value="ECO:0007669"/>
    <property type="project" value="TreeGrafter"/>
</dbReference>
<dbReference type="Gene3D" id="2.20.25.160">
    <property type="match status" value="1"/>
</dbReference>
<proteinExistence type="inferred from homology"/>
<dbReference type="PIRSF" id="PIRSF018001">
    <property type="entry name" value="Aspartoacylase"/>
    <property type="match status" value="1"/>
</dbReference>
<feature type="binding site" evidence="5 7">
    <location>
        <position position="19"/>
    </location>
    <ligand>
        <name>Zn(2+)</name>
        <dbReference type="ChEBI" id="CHEBI:29105"/>
    </ligand>
</feature>
<reference evidence="10 11" key="1">
    <citation type="submission" date="2016-11" db="EMBL/GenBank/DDBJ databases">
        <title>Draft Genome Sequences of Nine Cyanobacterial Strains from Diverse Habitats.</title>
        <authorList>
            <person name="Zhu T."/>
            <person name="Hou S."/>
            <person name="Lu X."/>
            <person name="Hess W.R."/>
        </authorList>
    </citation>
    <scope>NUCLEOTIDE SEQUENCE [LARGE SCALE GENOMIC DNA]</scope>
    <source>
        <strain evidence="10 11">NIES-592</strain>
    </source>
</reference>
<accession>A0A1U7H5W3</accession>
<dbReference type="NCBIfam" id="NF002601">
    <property type="entry name" value="PRK02259.1"/>
    <property type="match status" value="1"/>
</dbReference>
<dbReference type="HAMAP" id="MF_00704">
    <property type="entry name" value="Aspartoacylase"/>
    <property type="match status" value="1"/>
</dbReference>
<dbReference type="EC" id="3.5.1.15" evidence="5"/>
<feature type="binding site" evidence="5">
    <location>
        <begin position="65"/>
        <end position="66"/>
    </location>
    <ligand>
        <name>substrate</name>
    </ligand>
</feature>
<dbReference type="Gene3D" id="3.40.630.10">
    <property type="entry name" value="Zn peptidases"/>
    <property type="match status" value="1"/>
</dbReference>
<dbReference type="SUPFAM" id="SSF53187">
    <property type="entry name" value="Zn-dependent exopeptidases"/>
    <property type="match status" value="1"/>
</dbReference>
<comment type="catalytic activity">
    <reaction evidence="5">
        <text>an N-acyl-L-aspartate + H2O = a carboxylate + L-aspartate</text>
        <dbReference type="Rhea" id="RHEA:10872"/>
        <dbReference type="ChEBI" id="CHEBI:15377"/>
        <dbReference type="ChEBI" id="CHEBI:29067"/>
        <dbReference type="ChEBI" id="CHEBI:29991"/>
        <dbReference type="ChEBI" id="CHEBI:58497"/>
        <dbReference type="EC" id="3.5.1.15"/>
    </reaction>
</comment>
<evidence type="ECO:0000256" key="3">
    <source>
        <dbReference type="ARBA" id="ARBA00022801"/>
    </source>
</evidence>
<keyword evidence="4 5" id="KW-0862">Zinc</keyword>
<dbReference type="Pfam" id="PF24827">
    <property type="entry name" value="AstE_AspA_cat"/>
    <property type="match status" value="1"/>
</dbReference>
<dbReference type="CDD" id="cd06909">
    <property type="entry name" value="M14_ASPA"/>
    <property type="match status" value="1"/>
</dbReference>
<dbReference type="InterPro" id="IPR055438">
    <property type="entry name" value="AstE_AspA_cat"/>
</dbReference>
<keyword evidence="2 5" id="KW-0479">Metal-binding</keyword>
<evidence type="ECO:0000259" key="8">
    <source>
        <dbReference type="Pfam" id="PF04952"/>
    </source>
</evidence>
<evidence type="ECO:0000256" key="7">
    <source>
        <dbReference type="PIRSR" id="PIRSR018001-3"/>
    </source>
</evidence>
<dbReference type="PANTHER" id="PTHR15162">
    <property type="entry name" value="ASPARTOACYLASE"/>
    <property type="match status" value="1"/>
</dbReference>